<reference evidence="9" key="1">
    <citation type="journal article" date="2020" name="mSystems">
        <title>Genome- and Community-Level Interaction Insights into Carbon Utilization and Element Cycling Functions of Hydrothermarchaeota in Hydrothermal Sediment.</title>
        <authorList>
            <person name="Zhou Z."/>
            <person name="Liu Y."/>
            <person name="Xu W."/>
            <person name="Pan J."/>
            <person name="Luo Z.H."/>
            <person name="Li M."/>
        </authorList>
    </citation>
    <scope>NUCLEOTIDE SEQUENCE [LARGE SCALE GENOMIC DNA]</scope>
    <source>
        <strain evidence="9">SpSt-374</strain>
    </source>
</reference>
<evidence type="ECO:0000256" key="5">
    <source>
        <dbReference type="ARBA" id="ARBA00022989"/>
    </source>
</evidence>
<gene>
    <name evidence="9" type="ORF">ENR15_04675</name>
</gene>
<evidence type="ECO:0000256" key="4">
    <source>
        <dbReference type="ARBA" id="ARBA00022692"/>
    </source>
</evidence>
<dbReference type="GO" id="GO:0055085">
    <property type="term" value="P:transmembrane transport"/>
    <property type="evidence" value="ECO:0007669"/>
    <property type="project" value="InterPro"/>
</dbReference>
<dbReference type="AlphaFoldDB" id="A0A7C3ZFP2"/>
<feature type="transmembrane region" description="Helical" evidence="7">
    <location>
        <begin position="9"/>
        <end position="30"/>
    </location>
</feature>
<evidence type="ECO:0000256" key="2">
    <source>
        <dbReference type="ARBA" id="ARBA00022448"/>
    </source>
</evidence>
<organism evidence="9">
    <name type="scientific">Planktothricoides sp. SpSt-374</name>
    <dbReference type="NCBI Taxonomy" id="2282167"/>
    <lineage>
        <taxon>Bacteria</taxon>
        <taxon>Bacillati</taxon>
        <taxon>Cyanobacteriota</taxon>
        <taxon>Cyanophyceae</taxon>
        <taxon>Oscillatoriophycideae</taxon>
        <taxon>Oscillatoriales</taxon>
        <taxon>Oscillatoriaceae</taxon>
        <taxon>Planktothricoides</taxon>
    </lineage>
</organism>
<dbReference type="Pfam" id="PF00528">
    <property type="entry name" value="BPD_transp_1"/>
    <property type="match status" value="1"/>
</dbReference>
<name>A0A7C3ZFP2_9CYAN</name>
<dbReference type="GO" id="GO:0005886">
    <property type="term" value="C:plasma membrane"/>
    <property type="evidence" value="ECO:0007669"/>
    <property type="project" value="UniProtKB-SubCell"/>
</dbReference>
<dbReference type="InterPro" id="IPR000515">
    <property type="entry name" value="MetI-like"/>
</dbReference>
<dbReference type="PROSITE" id="PS50928">
    <property type="entry name" value="ABC_TM1"/>
    <property type="match status" value="1"/>
</dbReference>
<evidence type="ECO:0000313" key="9">
    <source>
        <dbReference type="EMBL" id="HGF99959.1"/>
    </source>
</evidence>
<dbReference type="Gene3D" id="1.10.3720.10">
    <property type="entry name" value="MetI-like"/>
    <property type="match status" value="1"/>
</dbReference>
<evidence type="ECO:0000259" key="8">
    <source>
        <dbReference type="PROSITE" id="PS50928"/>
    </source>
</evidence>
<comment type="similarity">
    <text evidence="7">Belongs to the binding-protein-dependent transport system permease family.</text>
</comment>
<feature type="transmembrane region" description="Helical" evidence="7">
    <location>
        <begin position="135"/>
        <end position="156"/>
    </location>
</feature>
<evidence type="ECO:0000256" key="3">
    <source>
        <dbReference type="ARBA" id="ARBA00022475"/>
    </source>
</evidence>
<feature type="transmembrane region" description="Helical" evidence="7">
    <location>
        <begin position="286"/>
        <end position="312"/>
    </location>
</feature>
<feature type="domain" description="ABC transmembrane type-1" evidence="8">
    <location>
        <begin position="96"/>
        <end position="309"/>
    </location>
</feature>
<dbReference type="SUPFAM" id="SSF161098">
    <property type="entry name" value="MetI-like"/>
    <property type="match status" value="1"/>
</dbReference>
<keyword evidence="4 7" id="KW-0812">Transmembrane</keyword>
<evidence type="ECO:0000256" key="6">
    <source>
        <dbReference type="ARBA" id="ARBA00023136"/>
    </source>
</evidence>
<evidence type="ECO:0000256" key="1">
    <source>
        <dbReference type="ARBA" id="ARBA00004651"/>
    </source>
</evidence>
<evidence type="ECO:0000256" key="7">
    <source>
        <dbReference type="RuleBase" id="RU363032"/>
    </source>
</evidence>
<keyword evidence="5 7" id="KW-1133">Transmembrane helix</keyword>
<keyword evidence="6 7" id="KW-0472">Membrane</keyword>
<dbReference type="InterPro" id="IPR045621">
    <property type="entry name" value="BPD_transp_1_N"/>
</dbReference>
<feature type="transmembrane region" description="Helical" evidence="7">
    <location>
        <begin position="240"/>
        <end position="266"/>
    </location>
</feature>
<accession>A0A7C3ZFP2</accession>
<comment type="subcellular location">
    <subcellularLocation>
        <location evidence="1 7">Cell membrane</location>
        <topology evidence="1 7">Multi-pass membrane protein</topology>
    </subcellularLocation>
</comment>
<protein>
    <submittedName>
        <fullName evidence="9">ABC transporter permease</fullName>
    </submittedName>
</protein>
<dbReference type="CDD" id="cd06261">
    <property type="entry name" value="TM_PBP2"/>
    <property type="match status" value="1"/>
</dbReference>
<proteinExistence type="inferred from homology"/>
<sequence>MNRYLIKRLLISIPTLIAISAVIFTVLALAPGDPLGEFATNPSLTAEVRENIRKSLGLDLPIYIRYFKWVGAFLQGDMGYSFNSRSPVSELIIQRLPATLFVVGSAYIVGVLVAFPLGIVSAIKRYSIIDQITTTLGLIWFSLPTFFTGLLVILLFSVQLKWLPSMYDSTLEVRDWASFGAMVKQCILPVGVLGLYQAARLMRFIRASVLEQLNQEYVRTAYAKGLSGMRVIFRHVLRNALIPVVTLVALDVPGVFTGALVTEQVFRVPGIGALLIDSIYRSDTPVVMGITFIYAILIVLFNLVADILYSLLDPRVEY</sequence>
<keyword evidence="3" id="KW-1003">Cell membrane</keyword>
<keyword evidence="2 7" id="KW-0813">Transport</keyword>
<dbReference type="Pfam" id="PF19300">
    <property type="entry name" value="BPD_transp_1_N"/>
    <property type="match status" value="1"/>
</dbReference>
<feature type="transmembrane region" description="Helical" evidence="7">
    <location>
        <begin position="176"/>
        <end position="196"/>
    </location>
</feature>
<dbReference type="PANTHER" id="PTHR43163">
    <property type="entry name" value="DIPEPTIDE TRANSPORT SYSTEM PERMEASE PROTEIN DPPB-RELATED"/>
    <property type="match status" value="1"/>
</dbReference>
<feature type="transmembrane region" description="Helical" evidence="7">
    <location>
        <begin position="98"/>
        <end position="123"/>
    </location>
</feature>
<dbReference type="InterPro" id="IPR035906">
    <property type="entry name" value="MetI-like_sf"/>
</dbReference>
<dbReference type="PANTHER" id="PTHR43163:SF6">
    <property type="entry name" value="DIPEPTIDE TRANSPORT SYSTEM PERMEASE PROTEIN DPPB-RELATED"/>
    <property type="match status" value="1"/>
</dbReference>
<comment type="caution">
    <text evidence="9">The sequence shown here is derived from an EMBL/GenBank/DDBJ whole genome shotgun (WGS) entry which is preliminary data.</text>
</comment>
<dbReference type="EMBL" id="DSPX01000043">
    <property type="protein sequence ID" value="HGF99959.1"/>
    <property type="molecule type" value="Genomic_DNA"/>
</dbReference>